<comment type="subcellular location">
    <subcellularLocation>
        <location evidence="11">Endoplasmic reticulum membrane</location>
        <topology evidence="11">Single-pass membrane protein</topology>
    </subcellularLocation>
    <subcellularLocation>
        <location evidence="1">Endoplasmic reticulum membrane</location>
        <topology evidence="1">Single-pass type III membrane protein</topology>
    </subcellularLocation>
</comment>
<evidence type="ECO:0000256" key="10">
    <source>
        <dbReference type="ARBA" id="ARBA00023180"/>
    </source>
</evidence>
<evidence type="ECO:0000256" key="7">
    <source>
        <dbReference type="ARBA" id="ARBA00022824"/>
    </source>
</evidence>
<comment type="pathway">
    <text evidence="2 11">Glycolipid biosynthesis; glycosylphosphatidylinositol-anchor biosynthesis.</text>
</comment>
<comment type="caution">
    <text evidence="13">The sequence shown here is derived from an EMBL/GenBank/DDBJ whole genome shotgun (WGS) entry which is preliminary data.</text>
</comment>
<feature type="transmembrane region" description="Helical" evidence="11">
    <location>
        <begin position="533"/>
        <end position="552"/>
    </location>
</feature>
<keyword evidence="9 11" id="KW-0472">Membrane</keyword>
<evidence type="ECO:0000256" key="6">
    <source>
        <dbReference type="ARBA" id="ARBA00022692"/>
    </source>
</evidence>
<accession>A0A1J9Q221</accession>
<evidence type="ECO:0000313" key="13">
    <source>
        <dbReference type="EMBL" id="OJD14235.1"/>
    </source>
</evidence>
<evidence type="ECO:0000256" key="11">
    <source>
        <dbReference type="RuleBase" id="RU366056"/>
    </source>
</evidence>
<dbReference type="PANTHER" id="PTHR28533">
    <property type="entry name" value="PROTEIN PBN1"/>
    <property type="match status" value="1"/>
</dbReference>
<evidence type="ECO:0000256" key="5">
    <source>
        <dbReference type="ARBA" id="ARBA00022502"/>
    </source>
</evidence>
<dbReference type="GO" id="GO:0006506">
    <property type="term" value="P:GPI anchor biosynthetic process"/>
    <property type="evidence" value="ECO:0007669"/>
    <property type="project" value="UniProtKB-UniPathway"/>
</dbReference>
<dbReference type="GO" id="GO:1990529">
    <property type="term" value="C:glycosylphosphatidylinositol-mannosyltransferase I complex"/>
    <property type="evidence" value="ECO:0007669"/>
    <property type="project" value="TreeGrafter"/>
</dbReference>
<evidence type="ECO:0000256" key="9">
    <source>
        <dbReference type="ARBA" id="ARBA00023136"/>
    </source>
</evidence>
<dbReference type="GO" id="GO:0005789">
    <property type="term" value="C:endoplasmic reticulum membrane"/>
    <property type="evidence" value="ECO:0007669"/>
    <property type="project" value="UniProtKB-SubCell"/>
</dbReference>
<dbReference type="STRING" id="1447872.A0A1J9Q221"/>
<keyword evidence="5 11" id="KW-0337">GPI-anchor biosynthesis</keyword>
<sequence>MKTRITFIHAAEGEFNPEQITVKNDSLSIRSLNAARQERVTFAFNELPQEISQVLNHCRELRIRWSSQYIYDAVPPLASRVSPGLHVLYTPANQGRPATLLCPLLRKVFDDNLKCYLPETSFISPPILARKYIANPPLQFHQLLPSLDELVTYIEQKICRHQGDKYRDICQSHVTSLRSADSLDIDYDSASPALTVTSYWSKPPPKTGWSETIHKYEKATGKIEVGILAIEHATQPEELSVGGFLAVVGEDDNLKPTLFSFPSRHHPLAHSSKYTISFPHPTGLHPTLQLSIPRSSLTAAPLRVPPDTKCALYTYLTLPSSLFADKYQLSTTDPLFLQSHNLVSLRAIAGETDLEAPDWVTHRWGSSLLLELATPSPPSHEGRSANAHDHNGKNKNNNEDDDDGDKDWQITIPLHLRYLSPAPSGYRNISVPWPTVFWACAAEDDEEVAGDKNMGVNPFDRVGFGWDGLFAPGTLFYHFHPDVSVSTENVGRDVDGAMMVESIQVPVLRIGPTTAGDGAGGGAGGGTGPFEDVYSIEMVTLIVVTFGFLWVFTRLGSIVQKGGIGSGDGRRVLEARKKRE</sequence>
<keyword evidence="7 11" id="KW-0256">Endoplasmic reticulum</keyword>
<comment type="function">
    <text evidence="11">Required for proper folding and/or the stability of a subset of proteins in the endoplasmic reticulum. Component of glycosylphosphatidylinositol-mannosyltransferase 1 which transfers the first of the 4 mannoses in the GPI-anchor precursors during GPI-anchor biosynthesis. Probably acts by stabilizing the mannosyltransferase GPI14.</text>
</comment>
<name>A0A1J9Q221_9EURO</name>
<dbReference type="Pfam" id="PF08320">
    <property type="entry name" value="PIG-X"/>
    <property type="match status" value="1"/>
</dbReference>
<comment type="similarity">
    <text evidence="3 11">Belongs to the PIGX family.</text>
</comment>
<evidence type="ECO:0000256" key="8">
    <source>
        <dbReference type="ARBA" id="ARBA00022989"/>
    </source>
</evidence>
<dbReference type="GO" id="GO:0000030">
    <property type="term" value="F:mannosyltransferase activity"/>
    <property type="evidence" value="ECO:0007669"/>
    <property type="project" value="TreeGrafter"/>
</dbReference>
<evidence type="ECO:0000256" key="2">
    <source>
        <dbReference type="ARBA" id="ARBA00004687"/>
    </source>
</evidence>
<evidence type="ECO:0000256" key="1">
    <source>
        <dbReference type="ARBA" id="ARBA00004643"/>
    </source>
</evidence>
<protein>
    <recommendedName>
        <fullName evidence="4 11">Protein PBN1</fullName>
    </recommendedName>
</protein>
<dbReference type="UniPathway" id="UPA00196"/>
<dbReference type="InterPro" id="IPR042322">
    <property type="entry name" value="Pbn1"/>
</dbReference>
<keyword evidence="6 11" id="KW-0812">Transmembrane</keyword>
<dbReference type="OrthoDB" id="5546453at2759"/>
<dbReference type="Proteomes" id="UP000182235">
    <property type="component" value="Unassembled WGS sequence"/>
</dbReference>
<proteinExistence type="inferred from homology"/>
<organism evidence="13 14">
    <name type="scientific">Emergomyces pasteurianus Ep9510</name>
    <dbReference type="NCBI Taxonomy" id="1447872"/>
    <lineage>
        <taxon>Eukaryota</taxon>
        <taxon>Fungi</taxon>
        <taxon>Dikarya</taxon>
        <taxon>Ascomycota</taxon>
        <taxon>Pezizomycotina</taxon>
        <taxon>Eurotiomycetes</taxon>
        <taxon>Eurotiomycetidae</taxon>
        <taxon>Onygenales</taxon>
        <taxon>Ajellomycetaceae</taxon>
        <taxon>Emergomyces</taxon>
    </lineage>
</organism>
<evidence type="ECO:0000256" key="12">
    <source>
        <dbReference type="SAM" id="MobiDB-lite"/>
    </source>
</evidence>
<keyword evidence="8 11" id="KW-1133">Transmembrane helix</keyword>
<dbReference type="VEuPathDB" id="FungiDB:AJ78_05393"/>
<dbReference type="InterPro" id="IPR013233">
    <property type="entry name" value="PIG-X/PBN1"/>
</dbReference>
<evidence type="ECO:0000256" key="4">
    <source>
        <dbReference type="ARBA" id="ARBA00020410"/>
    </source>
</evidence>
<dbReference type="PANTHER" id="PTHR28533:SF1">
    <property type="entry name" value="PROTEIN PBN1"/>
    <property type="match status" value="1"/>
</dbReference>
<evidence type="ECO:0000313" key="14">
    <source>
        <dbReference type="Proteomes" id="UP000182235"/>
    </source>
</evidence>
<reference evidence="13 14" key="1">
    <citation type="submission" date="2015-07" db="EMBL/GenBank/DDBJ databases">
        <title>Emmonsia species relationships and genome sequence.</title>
        <authorList>
            <consortium name="The Broad Institute Genomics Platform"/>
            <person name="Cuomo C.A."/>
            <person name="Munoz J.F."/>
            <person name="Imamovic A."/>
            <person name="Priest M.E."/>
            <person name="Young S."/>
            <person name="Clay O.K."/>
            <person name="McEwen J.G."/>
        </authorList>
    </citation>
    <scope>NUCLEOTIDE SEQUENCE [LARGE SCALE GENOMIC DNA]</scope>
    <source>
        <strain evidence="13 14">UAMH 9510</strain>
    </source>
</reference>
<dbReference type="AlphaFoldDB" id="A0A1J9Q221"/>
<keyword evidence="14" id="KW-1185">Reference proteome</keyword>
<evidence type="ECO:0000256" key="3">
    <source>
        <dbReference type="ARBA" id="ARBA00010345"/>
    </source>
</evidence>
<feature type="region of interest" description="Disordered" evidence="12">
    <location>
        <begin position="372"/>
        <end position="406"/>
    </location>
</feature>
<keyword evidence="10" id="KW-0325">Glycoprotein</keyword>
<gene>
    <name evidence="13" type="ORF">AJ78_05393</name>
</gene>
<dbReference type="EMBL" id="LGRN01000233">
    <property type="protein sequence ID" value="OJD14235.1"/>
    <property type="molecule type" value="Genomic_DNA"/>
</dbReference>
<dbReference type="SMART" id="SM00780">
    <property type="entry name" value="PIG-X"/>
    <property type="match status" value="1"/>
</dbReference>
<feature type="compositionally biased region" description="Basic and acidic residues" evidence="12">
    <location>
        <begin position="380"/>
        <end position="398"/>
    </location>
</feature>